<evidence type="ECO:0000259" key="1">
    <source>
        <dbReference type="PROSITE" id="PS50965"/>
    </source>
</evidence>
<proteinExistence type="predicted"/>
<dbReference type="AlphaFoldDB" id="A0A5D4M1B5"/>
<organism evidence="2 3">
    <name type="scientific">Rossellomorea vietnamensis</name>
    <dbReference type="NCBI Taxonomy" id="218284"/>
    <lineage>
        <taxon>Bacteria</taxon>
        <taxon>Bacillati</taxon>
        <taxon>Bacillota</taxon>
        <taxon>Bacilli</taxon>
        <taxon>Bacillales</taxon>
        <taxon>Bacillaceae</taxon>
        <taxon>Rossellomorea</taxon>
    </lineage>
</organism>
<dbReference type="PROSITE" id="PS50965">
    <property type="entry name" value="NERD"/>
    <property type="match status" value="1"/>
</dbReference>
<evidence type="ECO:0000313" key="2">
    <source>
        <dbReference type="EMBL" id="TYR95322.1"/>
    </source>
</evidence>
<protein>
    <submittedName>
        <fullName evidence="2">NERD domain-containing protein</fullName>
    </submittedName>
</protein>
<gene>
    <name evidence="2" type="ORF">FZC84_21735</name>
</gene>
<dbReference type="InterPro" id="IPR011528">
    <property type="entry name" value="NERD"/>
</dbReference>
<evidence type="ECO:0000313" key="3">
    <source>
        <dbReference type="Proteomes" id="UP000325182"/>
    </source>
</evidence>
<dbReference type="Pfam" id="PF08378">
    <property type="entry name" value="NERD"/>
    <property type="match status" value="1"/>
</dbReference>
<sequence>MDRKGEMLMIIKKRVEPAEVKLLSALNARKSLAETEQRKLKAAIKGYKGELMFDEWALPLMNKMVFLNDLLLNHQGSKFQIDSCALTSKTIVNFEVKNFEGDYRIKNGIWISPAGEEKPDPMFQLKRTESLLRQYTQQLGFNCHVMSYLIFINPEFYLYNPPDTPSIIFAPQLNRFLTKLLSSSLKLNKGDLKLAEKLQLLHIQESPYSRLPEYHFDDLQKGILCPNCGVFYKPGLGKALFCNMCGESECKAYAILRTIEEFRLLFPNEKLTTNKIQTMCAIINQKKTIRKVLGENFTKVSAKNYTYYE</sequence>
<feature type="domain" description="NERD" evidence="1">
    <location>
        <begin position="45"/>
        <end position="155"/>
    </location>
</feature>
<name>A0A5D4M1B5_9BACI</name>
<accession>A0A5D4M1B5</accession>
<comment type="caution">
    <text evidence="2">The sequence shown here is derived from an EMBL/GenBank/DDBJ whole genome shotgun (WGS) entry which is preliminary data.</text>
</comment>
<dbReference type="Proteomes" id="UP000325182">
    <property type="component" value="Unassembled WGS sequence"/>
</dbReference>
<dbReference type="EMBL" id="VTEG01000031">
    <property type="protein sequence ID" value="TYR95322.1"/>
    <property type="molecule type" value="Genomic_DNA"/>
</dbReference>
<reference evidence="2 3" key="1">
    <citation type="submission" date="2019-08" db="EMBL/GenBank/DDBJ databases">
        <title>Bacillus genomes from the desert of Cuatro Cienegas, Coahuila.</title>
        <authorList>
            <person name="Olmedo-Alvarez G."/>
        </authorList>
    </citation>
    <scope>NUCLEOTIDE SEQUENCE [LARGE SCALE GENOMIC DNA]</scope>
    <source>
        <strain evidence="2 3">CH128b_4D</strain>
    </source>
</reference>